<dbReference type="EMBL" id="VNHY01000002">
    <property type="protein sequence ID" value="TYP93905.1"/>
    <property type="molecule type" value="Genomic_DNA"/>
</dbReference>
<evidence type="ECO:0000313" key="1">
    <source>
        <dbReference type="EMBL" id="TYP93905.1"/>
    </source>
</evidence>
<organism evidence="1 2">
    <name type="scientific">Fodinibius salinus</name>
    <dbReference type="NCBI Taxonomy" id="860790"/>
    <lineage>
        <taxon>Bacteria</taxon>
        <taxon>Pseudomonadati</taxon>
        <taxon>Balneolota</taxon>
        <taxon>Balneolia</taxon>
        <taxon>Balneolales</taxon>
        <taxon>Balneolaceae</taxon>
        <taxon>Fodinibius</taxon>
    </lineage>
</organism>
<protein>
    <submittedName>
        <fullName evidence="1">Sulfur carrier protein</fullName>
    </submittedName>
</protein>
<accession>A0A5D3YK92</accession>
<keyword evidence="2" id="KW-1185">Reference proteome</keyword>
<dbReference type="NCBIfam" id="TIGR01683">
    <property type="entry name" value="thiS"/>
    <property type="match status" value="1"/>
</dbReference>
<dbReference type="InterPro" id="IPR003749">
    <property type="entry name" value="ThiS/MoaD-like"/>
</dbReference>
<dbReference type="InterPro" id="IPR010035">
    <property type="entry name" value="Thi_S"/>
</dbReference>
<dbReference type="InterPro" id="IPR012675">
    <property type="entry name" value="Beta-grasp_dom_sf"/>
</dbReference>
<dbReference type="Gene3D" id="3.10.20.30">
    <property type="match status" value="1"/>
</dbReference>
<evidence type="ECO:0000313" key="2">
    <source>
        <dbReference type="Proteomes" id="UP000324595"/>
    </source>
</evidence>
<dbReference type="OrthoDB" id="1525151at2"/>
<comment type="caution">
    <text evidence="1">The sequence shown here is derived from an EMBL/GenBank/DDBJ whole genome shotgun (WGS) entry which is preliminary data.</text>
</comment>
<dbReference type="CDD" id="cd00565">
    <property type="entry name" value="Ubl_ThiS"/>
    <property type="match status" value="1"/>
</dbReference>
<gene>
    <name evidence="1" type="ORF">LX73_1621</name>
</gene>
<reference evidence="1 2" key="1">
    <citation type="submission" date="2019-07" db="EMBL/GenBank/DDBJ databases">
        <title>Genomic Encyclopedia of Archaeal and Bacterial Type Strains, Phase II (KMG-II): from individual species to whole genera.</title>
        <authorList>
            <person name="Goeker M."/>
        </authorList>
    </citation>
    <scope>NUCLEOTIDE SEQUENCE [LARGE SCALE GENOMIC DNA]</scope>
    <source>
        <strain evidence="1 2">DSM 21935</strain>
    </source>
</reference>
<sequence length="91" mass="10229">MKKYRIGLLLSVHNDLMQISEDIVMELTVNGEQEKTEAETLQKLLQSFDIEHSEKGVAVAVNSTVIAREQWQDCQLNDGDKVEIIRATQGG</sequence>
<proteinExistence type="predicted"/>
<dbReference type="PANTHER" id="PTHR34472:SF1">
    <property type="entry name" value="SULFUR CARRIER PROTEIN THIS"/>
    <property type="match status" value="1"/>
</dbReference>
<dbReference type="AlphaFoldDB" id="A0A5D3YK92"/>
<dbReference type="Pfam" id="PF02597">
    <property type="entry name" value="ThiS"/>
    <property type="match status" value="1"/>
</dbReference>
<dbReference type="SUPFAM" id="SSF54285">
    <property type="entry name" value="MoaD/ThiS"/>
    <property type="match status" value="1"/>
</dbReference>
<dbReference type="PANTHER" id="PTHR34472">
    <property type="entry name" value="SULFUR CARRIER PROTEIN THIS"/>
    <property type="match status" value="1"/>
</dbReference>
<dbReference type="InterPro" id="IPR016155">
    <property type="entry name" value="Mopterin_synth/thiamin_S_b"/>
</dbReference>
<name>A0A5D3YK92_9BACT</name>
<dbReference type="Proteomes" id="UP000324595">
    <property type="component" value="Unassembled WGS sequence"/>
</dbReference>